<sequence length="414" mass="47700">VARRYLSRNLITLILTNIVKKLNLKRLKDFFFVIFVLLCLKSYSREVIYDETGCHYTSYNGLVMAGYQGWFSCSGDPLNAGWFHYPRENKVQPGFIGVDFWPDMTEYEKKYAAPGFQYADGSQAYLFSSVDSSTVDLHFKWMRDHGIDGVFVQRFVSQTTGGIGKTRVNTVLRYALKAAKKYDRAIAIMYDGGINNETQYNRIKNDWNEIVTNFKLFDPIENPTFLRHNGKPVFSFWGYGVSSRGFDPDWFDRLCEDIKGKVEKKVSIMIGTPYYWREQIQDCVTDSRYLPSLKKWVDIISPWAVGRYRSNNAISKITTTVVGDLAWCRQNNITYVPVIFPGFSWQNMKGGKNNPYDDYPREGGNFLWKQVAANKNAGAYNLYVAMFDEMDEGTCIFKCETKSHIPLNGEGTFV</sequence>
<comment type="caution">
    <text evidence="1">The sequence shown here is derived from an EMBL/GenBank/DDBJ whole genome shotgun (WGS) entry which is preliminary data.</text>
</comment>
<dbReference type="EMBL" id="SNRY01006411">
    <property type="protein sequence ID" value="KAA6312649.1"/>
    <property type="molecule type" value="Genomic_DNA"/>
</dbReference>
<feature type="non-terminal residue" evidence="1">
    <location>
        <position position="414"/>
    </location>
</feature>
<feature type="non-terminal residue" evidence="1">
    <location>
        <position position="1"/>
    </location>
</feature>
<accession>A0A5J4PVE2</accession>
<dbReference type="AlphaFoldDB" id="A0A5J4PVE2"/>
<evidence type="ECO:0008006" key="2">
    <source>
        <dbReference type="Google" id="ProtNLM"/>
    </source>
</evidence>
<protein>
    <recommendedName>
        <fullName evidence="2">Xylosidase/arabinosidase</fullName>
    </recommendedName>
</protein>
<proteinExistence type="predicted"/>
<name>A0A5J4PVE2_9ZZZZ</name>
<gene>
    <name evidence="1" type="ORF">EZS27_036452</name>
</gene>
<dbReference type="CDD" id="cd11576">
    <property type="entry name" value="GH99_GH71_like_2"/>
    <property type="match status" value="1"/>
</dbReference>
<reference evidence="1" key="1">
    <citation type="submission" date="2019-03" db="EMBL/GenBank/DDBJ databases">
        <title>Single cell metagenomics reveals metabolic interactions within the superorganism composed of flagellate Streblomastix strix and complex community of Bacteroidetes bacteria on its surface.</title>
        <authorList>
            <person name="Treitli S.C."/>
            <person name="Kolisko M."/>
            <person name="Husnik F."/>
            <person name="Keeling P."/>
            <person name="Hampl V."/>
        </authorList>
    </citation>
    <scope>NUCLEOTIDE SEQUENCE</scope>
    <source>
        <strain evidence="1">STM</strain>
    </source>
</reference>
<evidence type="ECO:0000313" key="1">
    <source>
        <dbReference type="EMBL" id="KAA6312649.1"/>
    </source>
</evidence>
<dbReference type="Gene3D" id="3.20.20.80">
    <property type="entry name" value="Glycosidases"/>
    <property type="match status" value="1"/>
</dbReference>
<organism evidence="1">
    <name type="scientific">termite gut metagenome</name>
    <dbReference type="NCBI Taxonomy" id="433724"/>
    <lineage>
        <taxon>unclassified sequences</taxon>
        <taxon>metagenomes</taxon>
        <taxon>organismal metagenomes</taxon>
    </lineage>
</organism>